<dbReference type="HAMAP" id="MF_01959">
    <property type="entry name" value="CcmE"/>
    <property type="match status" value="1"/>
</dbReference>
<accession>A0A8J3HVN9</accession>
<evidence type="ECO:0000256" key="7">
    <source>
        <dbReference type="ARBA" id="ARBA00022989"/>
    </source>
</evidence>
<dbReference type="GO" id="GO:0020037">
    <property type="term" value="F:heme binding"/>
    <property type="evidence" value="ECO:0007669"/>
    <property type="project" value="InterPro"/>
</dbReference>
<evidence type="ECO:0000256" key="5">
    <source>
        <dbReference type="ARBA" id="ARBA00022748"/>
    </source>
</evidence>
<dbReference type="InterPro" id="IPR012340">
    <property type="entry name" value="NA-bd_OB-fold"/>
</dbReference>
<keyword evidence="5 10" id="KW-0201">Cytochrome c-type biogenesis</keyword>
<evidence type="ECO:0000313" key="13">
    <source>
        <dbReference type="EMBL" id="GHM59849.1"/>
    </source>
</evidence>
<dbReference type="InterPro" id="IPR004329">
    <property type="entry name" value="CcmE"/>
</dbReference>
<dbReference type="GO" id="GO:0046872">
    <property type="term" value="F:metal ion binding"/>
    <property type="evidence" value="ECO:0007669"/>
    <property type="project" value="UniProtKB-KW"/>
</dbReference>
<evidence type="ECO:0000256" key="8">
    <source>
        <dbReference type="ARBA" id="ARBA00023004"/>
    </source>
</evidence>
<evidence type="ECO:0000256" key="6">
    <source>
        <dbReference type="ARBA" id="ARBA00022968"/>
    </source>
</evidence>
<dbReference type="SUPFAM" id="SSF82093">
    <property type="entry name" value="Heme chaperone CcmE"/>
    <property type="match status" value="1"/>
</dbReference>
<proteinExistence type="inferred from homology"/>
<dbReference type="GO" id="GO:0005886">
    <property type="term" value="C:plasma membrane"/>
    <property type="evidence" value="ECO:0007669"/>
    <property type="project" value="UniProtKB-SubCell"/>
</dbReference>
<keyword evidence="10" id="KW-1003">Cell membrane</keyword>
<keyword evidence="9 10" id="KW-0472">Membrane</keyword>
<dbReference type="EMBL" id="BNGU01000039">
    <property type="protein sequence ID" value="GHM59849.1"/>
    <property type="molecule type" value="Genomic_DNA"/>
</dbReference>
<dbReference type="Pfam" id="PF03100">
    <property type="entry name" value="CcmE"/>
    <property type="match status" value="1"/>
</dbReference>
<dbReference type="GO" id="GO:0017004">
    <property type="term" value="P:cytochrome complex assembly"/>
    <property type="evidence" value="ECO:0007669"/>
    <property type="project" value="UniProtKB-KW"/>
</dbReference>
<keyword evidence="8 10" id="KW-0408">Iron</keyword>
<name>A0A8J3HVN9_9RICK</name>
<keyword evidence="7 10" id="KW-1133">Transmembrane helix</keyword>
<feature type="transmembrane region" description="Helical" evidence="12">
    <location>
        <begin position="7"/>
        <end position="26"/>
    </location>
</feature>
<evidence type="ECO:0000256" key="10">
    <source>
        <dbReference type="HAMAP-Rule" id="MF_01959"/>
    </source>
</evidence>
<feature type="topological domain" description="Extracellular" evidence="10">
    <location>
        <begin position="29"/>
        <end position="133"/>
    </location>
</feature>
<reference evidence="13 14" key="1">
    <citation type="journal article" date="2021" name="Microb. Ecol.">
        <title>Candidatus Mesenet longicola: Novel Endosymbionts of Brontispa longissima that Induce Cytoplasmic Incompatibility.</title>
        <authorList>
            <person name="Takano S."/>
            <person name="Gotoh Y."/>
            <person name="Hayashi T."/>
        </authorList>
    </citation>
    <scope>NUCLEOTIDE SEQUENCE [LARGE SCALE GENOMIC DNA]</scope>
    <source>
        <strain evidence="13">L5</strain>
    </source>
</reference>
<evidence type="ECO:0000256" key="11">
    <source>
        <dbReference type="PIRSR" id="PIRSR604329-50"/>
    </source>
</evidence>
<keyword evidence="4 10" id="KW-0479">Metal-binding</keyword>
<keyword evidence="6 10" id="KW-0735">Signal-anchor</keyword>
<comment type="subcellular location">
    <subcellularLocation>
        <location evidence="10">Cell membrane</location>
        <topology evidence="10">Single-pass type II membrane protein</topology>
    </subcellularLocation>
    <subcellularLocation>
        <location evidence="1">Membrane</location>
    </subcellularLocation>
</comment>
<feature type="binding site" description="axial binding residue" evidence="10 11">
    <location>
        <position position="125"/>
    </location>
    <ligand>
        <name>heme</name>
        <dbReference type="ChEBI" id="CHEBI:30413"/>
    </ligand>
    <ligandPart>
        <name>Fe</name>
        <dbReference type="ChEBI" id="CHEBI:18248"/>
    </ligandPart>
</feature>
<organism evidence="13 14">
    <name type="scientific">Candidatus Mesenet longicola</name>
    <dbReference type="NCBI Taxonomy" id="1892558"/>
    <lineage>
        <taxon>Bacteria</taxon>
        <taxon>Pseudomonadati</taxon>
        <taxon>Pseudomonadota</taxon>
        <taxon>Alphaproteobacteria</taxon>
        <taxon>Rickettsiales</taxon>
        <taxon>Anaplasmataceae</taxon>
        <taxon>Candidatus Mesenet</taxon>
    </lineage>
</organism>
<evidence type="ECO:0000256" key="1">
    <source>
        <dbReference type="ARBA" id="ARBA00004370"/>
    </source>
</evidence>
<dbReference type="PANTHER" id="PTHR34128">
    <property type="entry name" value="CYTOCHROME C-TYPE BIOGENESIS PROTEIN CCME HOMOLOG, MITOCHONDRIAL"/>
    <property type="match status" value="1"/>
</dbReference>
<evidence type="ECO:0000313" key="14">
    <source>
        <dbReference type="Proteomes" id="UP000637906"/>
    </source>
</evidence>
<dbReference type="GO" id="GO:0017003">
    <property type="term" value="P:protein-heme linkage"/>
    <property type="evidence" value="ECO:0007669"/>
    <property type="project" value="UniProtKB-UniRule"/>
</dbReference>
<keyword evidence="3 10" id="KW-0812">Transmembrane</keyword>
<comment type="caution">
    <text evidence="13">The sequence shown here is derived from an EMBL/GenBank/DDBJ whole genome shotgun (WGS) entry which is preliminary data.</text>
</comment>
<dbReference type="NCBIfam" id="NF009727">
    <property type="entry name" value="PRK13254.1-1"/>
    <property type="match status" value="1"/>
</dbReference>
<dbReference type="Gene3D" id="2.40.50.140">
    <property type="entry name" value="Nucleic acid-binding proteins"/>
    <property type="match status" value="1"/>
</dbReference>
<evidence type="ECO:0000256" key="12">
    <source>
        <dbReference type="SAM" id="Phobius"/>
    </source>
</evidence>
<protein>
    <recommendedName>
        <fullName evidence="10">Cytochrome c-type biogenesis protein CcmE</fullName>
    </recommendedName>
    <alternativeName>
        <fullName evidence="10">Cytochrome c maturation protein E</fullName>
    </alternativeName>
    <alternativeName>
        <fullName evidence="10">Heme chaperone CcmE</fullName>
    </alternativeName>
</protein>
<dbReference type="Proteomes" id="UP000637906">
    <property type="component" value="Unassembled WGS sequence"/>
</dbReference>
<dbReference type="InterPro" id="IPR036127">
    <property type="entry name" value="CcmE-like_sf"/>
</dbReference>
<feature type="topological domain" description="Cytoplasmic" evidence="10">
    <location>
        <begin position="1"/>
        <end position="7"/>
    </location>
</feature>
<dbReference type="AlphaFoldDB" id="A0A8J3HVN9"/>
<comment type="similarity">
    <text evidence="10">Belongs to the CcmE/CycJ family.</text>
</comment>
<evidence type="ECO:0000256" key="9">
    <source>
        <dbReference type="ARBA" id="ARBA00023136"/>
    </source>
</evidence>
<evidence type="ECO:0000256" key="3">
    <source>
        <dbReference type="ARBA" id="ARBA00022692"/>
    </source>
</evidence>
<keyword evidence="14" id="KW-1185">Reference proteome</keyword>
<dbReference type="PANTHER" id="PTHR34128:SF2">
    <property type="entry name" value="CYTOCHROME C-TYPE BIOGENESIS PROTEIN CCME HOMOLOG, MITOCHONDRIAL"/>
    <property type="match status" value="1"/>
</dbReference>
<sequence length="133" mass="15431">MKKKHKRLLLITVIFFILNFAFFFILSKLKENISFFYTVSEAISLSTDDKVIRIGGMVVEGSIDKDKNSRFSFKMTDFNNEIKVEYNGIPPAMFTESNGVIVKGRITHNNTFIADELLAKHDEKYMPKKYKFS</sequence>
<keyword evidence="2 10" id="KW-0349">Heme</keyword>
<comment type="function">
    <text evidence="10">Heme chaperone required for the biogenesis of c-type cytochromes. Transiently binds heme delivered by CcmC and transfers the heme to apo-cytochromes in a process facilitated by CcmF and CcmH.</text>
</comment>
<evidence type="ECO:0000256" key="2">
    <source>
        <dbReference type="ARBA" id="ARBA00022617"/>
    </source>
</evidence>
<feature type="binding site" description="covalent" evidence="10 11">
    <location>
        <position position="121"/>
    </location>
    <ligand>
        <name>heme</name>
        <dbReference type="ChEBI" id="CHEBI:30413"/>
    </ligand>
</feature>
<evidence type="ECO:0000256" key="4">
    <source>
        <dbReference type="ARBA" id="ARBA00022723"/>
    </source>
</evidence>
<gene>
    <name evidence="10 13" type="primary">ccmE</name>
    <name evidence="10" type="synonym">cycJ</name>
    <name evidence="13" type="ORF">sL5_08420</name>
</gene>